<keyword evidence="9" id="KW-1185">Reference proteome</keyword>
<comment type="subcellular location">
    <subcellularLocation>
        <location evidence="1">Mitochondrion</location>
    </subcellularLocation>
</comment>
<keyword evidence="3 10" id="KW-0689">Ribosomal protein</keyword>
<accession>A0ABM1N434</accession>
<keyword evidence="8" id="KW-0472">Membrane</keyword>
<keyword evidence="8" id="KW-1133">Transmembrane helix</keyword>
<comment type="similarity">
    <text evidence="2">Belongs to the mitochondrion-specific ribosomal protein mL50 family.</text>
</comment>
<reference evidence="10" key="1">
    <citation type="submission" date="2025-08" db="UniProtKB">
        <authorList>
            <consortium name="RefSeq"/>
        </authorList>
    </citation>
    <scope>IDENTIFICATION</scope>
    <source>
        <tissue evidence="10">Whole Larva</tissue>
    </source>
</reference>
<dbReference type="RefSeq" id="XP_017781584.1">
    <property type="nucleotide sequence ID" value="XM_017926095.1"/>
</dbReference>
<gene>
    <name evidence="10" type="primary">LOC108566286</name>
</gene>
<evidence type="ECO:0000256" key="4">
    <source>
        <dbReference type="ARBA" id="ARBA00023128"/>
    </source>
</evidence>
<dbReference type="InterPro" id="IPR018305">
    <property type="entry name" value="Ribosomal_m50"/>
</dbReference>
<evidence type="ECO:0000256" key="5">
    <source>
        <dbReference type="ARBA" id="ARBA00023274"/>
    </source>
</evidence>
<proteinExistence type="inferred from homology"/>
<feature type="transmembrane region" description="Helical" evidence="8">
    <location>
        <begin position="32"/>
        <end position="56"/>
    </location>
</feature>
<evidence type="ECO:0000256" key="2">
    <source>
        <dbReference type="ARBA" id="ARBA00008860"/>
    </source>
</evidence>
<dbReference type="GO" id="GO:0005840">
    <property type="term" value="C:ribosome"/>
    <property type="evidence" value="ECO:0007669"/>
    <property type="project" value="UniProtKB-KW"/>
</dbReference>
<evidence type="ECO:0000256" key="3">
    <source>
        <dbReference type="ARBA" id="ARBA00022980"/>
    </source>
</evidence>
<keyword evidence="4" id="KW-0496">Mitochondrion</keyword>
<evidence type="ECO:0000256" key="8">
    <source>
        <dbReference type="SAM" id="Phobius"/>
    </source>
</evidence>
<evidence type="ECO:0000256" key="6">
    <source>
        <dbReference type="ARBA" id="ARBA00035183"/>
    </source>
</evidence>
<evidence type="ECO:0000313" key="10">
    <source>
        <dbReference type="RefSeq" id="XP_017781584.1"/>
    </source>
</evidence>
<dbReference type="GeneID" id="108566286"/>
<sequence>MQRRTTTLFFCSCLFHLRRCLRRQLLLLLLRLSFLLYTFSAAALLLSCARVAVVLFNGYATKAEKKKGIDRRVPPRFEWTAQSLASKGFLRSQKDYSPPADVNDRLSAIAKTVLGTSDGRLTDLNAKFEFLNACFGEFQHGVPNSLLHTIESVDDVKQFYLTPISTKTPLDKFKDVELPANLHIQHDYVRYNPETFDGKTTFPKSSTLVTGLKYKEKYVGHRQAQQWPYK</sequence>
<keyword evidence="8" id="KW-0812">Transmembrane</keyword>
<dbReference type="PANTHER" id="PTHR31542:SF1">
    <property type="entry name" value="LARGE RIBOSOMAL SUBUNIT PROTEIN ML50"/>
    <property type="match status" value="1"/>
</dbReference>
<organism evidence="9 10">
    <name type="scientific">Nicrophorus vespilloides</name>
    <name type="common">Boreal carrion beetle</name>
    <dbReference type="NCBI Taxonomy" id="110193"/>
    <lineage>
        <taxon>Eukaryota</taxon>
        <taxon>Metazoa</taxon>
        <taxon>Ecdysozoa</taxon>
        <taxon>Arthropoda</taxon>
        <taxon>Hexapoda</taxon>
        <taxon>Insecta</taxon>
        <taxon>Pterygota</taxon>
        <taxon>Neoptera</taxon>
        <taxon>Endopterygota</taxon>
        <taxon>Coleoptera</taxon>
        <taxon>Polyphaga</taxon>
        <taxon>Staphyliniformia</taxon>
        <taxon>Silphidae</taxon>
        <taxon>Nicrophorinae</taxon>
        <taxon>Nicrophorus</taxon>
    </lineage>
</organism>
<evidence type="ECO:0000256" key="7">
    <source>
        <dbReference type="ARBA" id="ARBA00035398"/>
    </source>
</evidence>
<keyword evidence="5" id="KW-0687">Ribonucleoprotein</keyword>
<dbReference type="PANTHER" id="PTHR31542">
    <property type="entry name" value="39A RIBOSOMAL PROTEIN L50, MITOCHONDRIAL"/>
    <property type="match status" value="1"/>
</dbReference>
<protein>
    <recommendedName>
        <fullName evidence="6">Large ribosomal subunit protein mL50</fullName>
    </recommendedName>
    <alternativeName>
        <fullName evidence="7">39S ribosomal protein L50, mitochondrial</fullName>
    </alternativeName>
</protein>
<evidence type="ECO:0000256" key="1">
    <source>
        <dbReference type="ARBA" id="ARBA00004173"/>
    </source>
</evidence>
<dbReference type="Proteomes" id="UP000695000">
    <property type="component" value="Unplaced"/>
</dbReference>
<name>A0ABM1N434_NICVS</name>
<evidence type="ECO:0000313" key="9">
    <source>
        <dbReference type="Proteomes" id="UP000695000"/>
    </source>
</evidence>